<evidence type="ECO:0000256" key="1">
    <source>
        <dbReference type="ARBA" id="ARBA00006987"/>
    </source>
</evidence>
<gene>
    <name evidence="3" type="ORF">GCM10011385_21750</name>
</gene>
<proteinExistence type="inferred from homology"/>
<organism evidence="3 4">
    <name type="scientific">Nitratireductor aestuarii</name>
    <dbReference type="NCBI Taxonomy" id="1735103"/>
    <lineage>
        <taxon>Bacteria</taxon>
        <taxon>Pseudomonadati</taxon>
        <taxon>Pseudomonadota</taxon>
        <taxon>Alphaproteobacteria</taxon>
        <taxon>Hyphomicrobiales</taxon>
        <taxon>Phyllobacteriaceae</taxon>
        <taxon>Nitratireductor</taxon>
    </lineage>
</organism>
<evidence type="ECO:0000313" key="4">
    <source>
        <dbReference type="Proteomes" id="UP000636264"/>
    </source>
</evidence>
<dbReference type="Gene3D" id="3.40.190.150">
    <property type="entry name" value="Bordetella uptake gene, domain 1"/>
    <property type="match status" value="1"/>
</dbReference>
<feature type="signal peptide" evidence="2">
    <location>
        <begin position="1"/>
        <end position="21"/>
    </location>
</feature>
<protein>
    <submittedName>
        <fullName evidence="3">MFS transporter</fullName>
    </submittedName>
</protein>
<dbReference type="InterPro" id="IPR005064">
    <property type="entry name" value="BUG"/>
</dbReference>
<dbReference type="SUPFAM" id="SSF53850">
    <property type="entry name" value="Periplasmic binding protein-like II"/>
    <property type="match status" value="1"/>
</dbReference>
<reference evidence="3" key="2">
    <citation type="submission" date="2020-09" db="EMBL/GenBank/DDBJ databases">
        <authorList>
            <person name="Sun Q."/>
            <person name="Zhou Y."/>
        </authorList>
    </citation>
    <scope>NUCLEOTIDE SEQUENCE</scope>
    <source>
        <strain evidence="3">CGMCC 1.15320</strain>
    </source>
</reference>
<dbReference type="Gene3D" id="3.40.190.10">
    <property type="entry name" value="Periplasmic binding protein-like II"/>
    <property type="match status" value="1"/>
</dbReference>
<evidence type="ECO:0000313" key="3">
    <source>
        <dbReference type="EMBL" id="GGA67524.1"/>
    </source>
</evidence>
<comment type="caution">
    <text evidence="3">The sequence shown here is derived from an EMBL/GenBank/DDBJ whole genome shotgun (WGS) entry which is preliminary data.</text>
</comment>
<keyword evidence="2" id="KW-0732">Signal</keyword>
<dbReference type="PANTHER" id="PTHR42928:SF5">
    <property type="entry name" value="BLR1237 PROTEIN"/>
    <property type="match status" value="1"/>
</dbReference>
<keyword evidence="4" id="KW-1185">Reference proteome</keyword>
<dbReference type="PANTHER" id="PTHR42928">
    <property type="entry name" value="TRICARBOXYLATE-BINDING PROTEIN"/>
    <property type="match status" value="1"/>
</dbReference>
<dbReference type="AlphaFoldDB" id="A0A916RS33"/>
<dbReference type="EMBL" id="BMIF01000006">
    <property type="protein sequence ID" value="GGA67524.1"/>
    <property type="molecule type" value="Genomic_DNA"/>
</dbReference>
<dbReference type="PIRSF" id="PIRSF017082">
    <property type="entry name" value="YflP"/>
    <property type="match status" value="1"/>
</dbReference>
<comment type="similarity">
    <text evidence="1">Belongs to the UPF0065 (bug) family.</text>
</comment>
<reference evidence="3" key="1">
    <citation type="journal article" date="2014" name="Int. J. Syst. Evol. Microbiol.">
        <title>Complete genome sequence of Corynebacterium casei LMG S-19264T (=DSM 44701T), isolated from a smear-ripened cheese.</title>
        <authorList>
            <consortium name="US DOE Joint Genome Institute (JGI-PGF)"/>
            <person name="Walter F."/>
            <person name="Albersmeier A."/>
            <person name="Kalinowski J."/>
            <person name="Ruckert C."/>
        </authorList>
    </citation>
    <scope>NUCLEOTIDE SEQUENCE</scope>
    <source>
        <strain evidence="3">CGMCC 1.15320</strain>
    </source>
</reference>
<name>A0A916RS33_9HYPH</name>
<sequence>MKLLISSVLTALAVAMTPVMAQDYPSKQITIVVPYSPSGSSDPVARFLATELQNRWGQNVIVDNRPGAGSTIGTAYVAEAPADGYTILLTTSAYTTAPAVYEDLPYDPLAMVPVAMPSESPFVITVGSQVKATTVEELAEESKTRDLFLATAGLGSSTHFAGELFTAATGANVEPVHYKGGTEAMVDLIGGRADIYAGSITAVLGNVKAGQIRALAVMGAERAAALPDVPSTEELGIKGASSGFWLGVFAPAGTPDDIVQKLNKEIVDVFASDGGQEFLTKLDSKAVAMTPAEFKELVDTEVAQWKKLAEERGIKAE</sequence>
<accession>A0A916RS33</accession>
<dbReference type="Proteomes" id="UP000636264">
    <property type="component" value="Unassembled WGS sequence"/>
</dbReference>
<dbReference type="Pfam" id="PF03401">
    <property type="entry name" value="TctC"/>
    <property type="match status" value="1"/>
</dbReference>
<evidence type="ECO:0000256" key="2">
    <source>
        <dbReference type="SAM" id="SignalP"/>
    </source>
</evidence>
<dbReference type="InterPro" id="IPR042100">
    <property type="entry name" value="Bug_dom1"/>
</dbReference>
<feature type="chain" id="PRO_5037019753" evidence="2">
    <location>
        <begin position="22"/>
        <end position="317"/>
    </location>
</feature>
<dbReference type="RefSeq" id="WP_188721091.1">
    <property type="nucleotide sequence ID" value="NZ_BMIF01000006.1"/>
</dbReference>